<dbReference type="Gene3D" id="2.130.10.10">
    <property type="entry name" value="YVTN repeat-like/Quinoprotein amine dehydrogenase"/>
    <property type="match status" value="2"/>
</dbReference>
<dbReference type="InterPro" id="IPR045227">
    <property type="entry name" value="WDR18/Ipi3/RID3"/>
</dbReference>
<organism evidence="6 7">
    <name type="scientific">Conidiobolus coronatus (strain ATCC 28846 / CBS 209.66 / NRRL 28638)</name>
    <name type="common">Delacroixia coronata</name>
    <dbReference type="NCBI Taxonomy" id="796925"/>
    <lineage>
        <taxon>Eukaryota</taxon>
        <taxon>Fungi</taxon>
        <taxon>Fungi incertae sedis</taxon>
        <taxon>Zoopagomycota</taxon>
        <taxon>Entomophthoromycotina</taxon>
        <taxon>Entomophthoromycetes</taxon>
        <taxon>Entomophthorales</taxon>
        <taxon>Ancylistaceae</taxon>
        <taxon>Conidiobolus</taxon>
    </lineage>
</organism>
<feature type="repeat" description="WD" evidence="4">
    <location>
        <begin position="122"/>
        <end position="156"/>
    </location>
</feature>
<proteinExistence type="inferred from homology"/>
<keyword evidence="3" id="KW-0677">Repeat</keyword>
<evidence type="ECO:0000313" key="6">
    <source>
        <dbReference type="EMBL" id="KXN67366.1"/>
    </source>
</evidence>
<dbReference type="Proteomes" id="UP000070444">
    <property type="component" value="Unassembled WGS sequence"/>
</dbReference>
<dbReference type="InterPro" id="IPR015943">
    <property type="entry name" value="WD40/YVTN_repeat-like_dom_sf"/>
</dbReference>
<dbReference type="Pfam" id="PF00400">
    <property type="entry name" value="WD40"/>
    <property type="match status" value="2"/>
</dbReference>
<keyword evidence="7" id="KW-1185">Reference proteome</keyword>
<dbReference type="SUPFAM" id="SSF50978">
    <property type="entry name" value="WD40 repeat-like"/>
    <property type="match status" value="1"/>
</dbReference>
<dbReference type="SMART" id="SM00320">
    <property type="entry name" value="WD40"/>
    <property type="match status" value="5"/>
</dbReference>
<evidence type="ECO:0000256" key="5">
    <source>
        <dbReference type="SAM" id="Coils"/>
    </source>
</evidence>
<dbReference type="EMBL" id="KQ964641">
    <property type="protein sequence ID" value="KXN67366.1"/>
    <property type="molecule type" value="Genomic_DNA"/>
</dbReference>
<evidence type="ECO:0000256" key="3">
    <source>
        <dbReference type="ARBA" id="ARBA00022737"/>
    </source>
</evidence>
<dbReference type="InterPro" id="IPR001680">
    <property type="entry name" value="WD40_rpt"/>
</dbReference>
<feature type="repeat" description="WD" evidence="4">
    <location>
        <begin position="258"/>
        <end position="299"/>
    </location>
</feature>
<comment type="similarity">
    <text evidence="1">Belongs to the WD repeat IPI3/WDR18 family.</text>
</comment>
<feature type="coiled-coil region" evidence="5">
    <location>
        <begin position="378"/>
        <end position="412"/>
    </location>
</feature>
<dbReference type="PROSITE" id="PS50082">
    <property type="entry name" value="WD_REPEATS_2"/>
    <property type="match status" value="2"/>
</dbReference>
<evidence type="ECO:0000313" key="7">
    <source>
        <dbReference type="Proteomes" id="UP000070444"/>
    </source>
</evidence>
<dbReference type="GO" id="GO:0006261">
    <property type="term" value="P:DNA-templated DNA replication"/>
    <property type="evidence" value="ECO:0007669"/>
    <property type="project" value="TreeGrafter"/>
</dbReference>
<evidence type="ECO:0000256" key="4">
    <source>
        <dbReference type="PROSITE-ProRule" id="PRU00221"/>
    </source>
</evidence>
<dbReference type="GO" id="GO:0005656">
    <property type="term" value="C:nuclear pre-replicative complex"/>
    <property type="evidence" value="ECO:0007669"/>
    <property type="project" value="TreeGrafter"/>
</dbReference>
<evidence type="ECO:0000256" key="2">
    <source>
        <dbReference type="ARBA" id="ARBA00022574"/>
    </source>
</evidence>
<dbReference type="GO" id="GO:0120330">
    <property type="term" value="C:rixosome complex"/>
    <property type="evidence" value="ECO:0007669"/>
    <property type="project" value="TreeGrafter"/>
</dbReference>
<evidence type="ECO:0000256" key="1">
    <source>
        <dbReference type="ARBA" id="ARBA00010143"/>
    </source>
</evidence>
<dbReference type="PANTHER" id="PTHR18763:SF0">
    <property type="entry name" value="WD REPEAT-CONTAINING PROTEIN 18"/>
    <property type="match status" value="1"/>
</dbReference>
<dbReference type="GO" id="GO:0006364">
    <property type="term" value="P:rRNA processing"/>
    <property type="evidence" value="ECO:0007669"/>
    <property type="project" value="TreeGrafter"/>
</dbReference>
<dbReference type="PANTHER" id="PTHR18763">
    <property type="entry name" value="WD-REPEAT PROTEIN 18"/>
    <property type="match status" value="1"/>
</dbReference>
<protein>
    <submittedName>
        <fullName evidence="6">WD40 repeat-like protein</fullName>
    </submittedName>
</protein>
<name>A0A137NX77_CONC2</name>
<keyword evidence="2 4" id="KW-0853">WD repeat</keyword>
<dbReference type="InterPro" id="IPR036322">
    <property type="entry name" value="WD40_repeat_dom_sf"/>
</dbReference>
<reference evidence="6 7" key="1">
    <citation type="journal article" date="2015" name="Genome Biol. Evol.">
        <title>Phylogenomic analyses indicate that early fungi evolved digesting cell walls of algal ancestors of land plants.</title>
        <authorList>
            <person name="Chang Y."/>
            <person name="Wang S."/>
            <person name="Sekimoto S."/>
            <person name="Aerts A.L."/>
            <person name="Choi C."/>
            <person name="Clum A."/>
            <person name="LaButti K.M."/>
            <person name="Lindquist E.A."/>
            <person name="Yee Ngan C."/>
            <person name="Ohm R.A."/>
            <person name="Salamov A.A."/>
            <person name="Grigoriev I.V."/>
            <person name="Spatafora J.W."/>
            <person name="Berbee M.L."/>
        </authorList>
    </citation>
    <scope>NUCLEOTIDE SEQUENCE [LARGE SCALE GENOMIC DNA]</scope>
    <source>
        <strain evidence="6 7">NRRL 28638</strain>
    </source>
</reference>
<dbReference type="OrthoDB" id="756370at2759"/>
<dbReference type="STRING" id="796925.A0A137NX77"/>
<gene>
    <name evidence="6" type="ORF">CONCODRAFT_86997</name>
</gene>
<sequence>MTTSINKNSLLISSDQSTKTLAFNPSDYTIQTEYDTQAIQCISPLPATYKFLQFDGFFTLEKGTNLLSYYHWNKKFPISKFSVNEELLSVTTSTSGEYLIGGGISGQLYIWQVATGRLVNQLQSHKKSITSLKLTKDGRWLATGSSDSSIKVYSFNMLLTSKLPSYKPQYSLPHHNLSITDLHIGTGNIHHSKLYSSSIDNSLQIHQLSTGQLLANIQMPNIINTLYVDILERYIYCGLENCQIVILDSRCNFQQTTLIGHSHPVTSLYLSIDGTKLFSGDKGGFLLEWNLNTKKLANSVQLFKDQPITHLVHVDVPVDCEFTPAPFQKTPSMGKFQASVPNFYPANFEDGLPSDLIQHILKRHPQPYADKSDLFPNKHDTEMQKGKLETKLEELNSDFESLTLKYLKAKKQSDFFEDKN</sequence>
<keyword evidence="5" id="KW-0175">Coiled coil</keyword>
<accession>A0A137NX77</accession>
<dbReference type="PROSITE" id="PS50294">
    <property type="entry name" value="WD_REPEATS_REGION"/>
    <property type="match status" value="1"/>
</dbReference>
<dbReference type="AlphaFoldDB" id="A0A137NX77"/>